<name>A0A7V4WW60_CALAY</name>
<dbReference type="Gene3D" id="2.20.28.30">
    <property type="entry name" value="RNA polymerase ii, chain L"/>
    <property type="match status" value="1"/>
</dbReference>
<feature type="region of interest" description="Disordered" evidence="1">
    <location>
        <begin position="58"/>
        <end position="81"/>
    </location>
</feature>
<evidence type="ECO:0000313" key="3">
    <source>
        <dbReference type="EMBL" id="HGY57094.1"/>
    </source>
</evidence>
<gene>
    <name evidence="3" type="ORF">ENK44_15400</name>
</gene>
<reference evidence="3" key="1">
    <citation type="journal article" date="2020" name="mSystems">
        <title>Genome- and Community-Level Interaction Insights into Carbon Utilization and Element Cycling Functions of Hydrothermarchaeota in Hydrothermal Sediment.</title>
        <authorList>
            <person name="Zhou Z."/>
            <person name="Liu Y."/>
            <person name="Xu W."/>
            <person name="Pan J."/>
            <person name="Luo Z.H."/>
            <person name="Li M."/>
        </authorList>
    </citation>
    <scope>NUCLEOTIDE SEQUENCE [LARGE SCALE GENOMIC DNA]</scope>
    <source>
        <strain evidence="3">HyVt-577</strain>
    </source>
</reference>
<protein>
    <submittedName>
        <fullName evidence="3">Zinc ribbon domain-containing protein</fullName>
    </submittedName>
</protein>
<proteinExistence type="predicted"/>
<dbReference type="InterPro" id="IPR013429">
    <property type="entry name" value="Regulatory_FmdB_Zinc_ribbon"/>
</dbReference>
<feature type="domain" description="Putative regulatory protein FmdB zinc ribbon" evidence="2">
    <location>
        <begin position="1"/>
        <end position="41"/>
    </location>
</feature>
<dbReference type="SMART" id="SM00834">
    <property type="entry name" value="CxxC_CXXC_SSSS"/>
    <property type="match status" value="1"/>
</dbReference>
<dbReference type="AlphaFoldDB" id="A0A7V4WW60"/>
<dbReference type="EMBL" id="DRQG01000143">
    <property type="protein sequence ID" value="HGY57094.1"/>
    <property type="molecule type" value="Genomic_DNA"/>
</dbReference>
<sequence length="81" mass="8926">MPTYEYVCNDCHKEFEEFQSITAPPLQTCPFCGGSVTRKISAGSGLVFKGSGFYITDYKNNNGNGKKETSTKKTAESKTKK</sequence>
<feature type="compositionally biased region" description="Basic and acidic residues" evidence="1">
    <location>
        <begin position="65"/>
        <end position="81"/>
    </location>
</feature>
<evidence type="ECO:0000256" key="1">
    <source>
        <dbReference type="SAM" id="MobiDB-lite"/>
    </source>
</evidence>
<dbReference type="NCBIfam" id="TIGR02605">
    <property type="entry name" value="CxxC_CxxC_SSSS"/>
    <property type="match status" value="1"/>
</dbReference>
<dbReference type="Proteomes" id="UP000885779">
    <property type="component" value="Unassembled WGS sequence"/>
</dbReference>
<dbReference type="PANTHER" id="PTHR34404">
    <property type="entry name" value="REGULATORY PROTEIN, FMDB FAMILY"/>
    <property type="match status" value="1"/>
</dbReference>
<dbReference type="PANTHER" id="PTHR34404:SF2">
    <property type="entry name" value="CONSERVED SERINE RICH PROTEIN"/>
    <property type="match status" value="1"/>
</dbReference>
<organism evidence="3">
    <name type="scientific">Caldithrix abyssi</name>
    <dbReference type="NCBI Taxonomy" id="187145"/>
    <lineage>
        <taxon>Bacteria</taxon>
        <taxon>Pseudomonadati</taxon>
        <taxon>Calditrichota</taxon>
        <taxon>Calditrichia</taxon>
        <taxon>Calditrichales</taxon>
        <taxon>Calditrichaceae</taxon>
        <taxon>Caldithrix</taxon>
    </lineage>
</organism>
<dbReference type="Pfam" id="PF09723">
    <property type="entry name" value="Zn_ribbon_8"/>
    <property type="match status" value="1"/>
</dbReference>
<evidence type="ECO:0000259" key="2">
    <source>
        <dbReference type="SMART" id="SM00834"/>
    </source>
</evidence>
<accession>A0A7V4WW60</accession>
<comment type="caution">
    <text evidence="3">The sequence shown here is derived from an EMBL/GenBank/DDBJ whole genome shotgun (WGS) entry which is preliminary data.</text>
</comment>